<dbReference type="STRING" id="307972.A0A2G8L3G1"/>
<dbReference type="PANTHER" id="PTHR24061:SF422">
    <property type="entry name" value="G-PROTEIN COUPLED RECEPTORS FAMILY 3 PROFILE DOMAIN-CONTAINING PROTEIN"/>
    <property type="match status" value="1"/>
</dbReference>
<gene>
    <name evidence="9" type="ORF">BSL78_08417</name>
</gene>
<dbReference type="Proteomes" id="UP000230750">
    <property type="component" value="Unassembled WGS sequence"/>
</dbReference>
<evidence type="ECO:0000256" key="5">
    <source>
        <dbReference type="ARBA" id="ARBA00023180"/>
    </source>
</evidence>
<dbReference type="PROSITE" id="PS50259">
    <property type="entry name" value="G_PROTEIN_RECEP_F3_4"/>
    <property type="match status" value="1"/>
</dbReference>
<keyword evidence="10" id="KW-1185">Reference proteome</keyword>
<keyword evidence="4 7" id="KW-0472">Membrane</keyword>
<feature type="transmembrane region" description="Helical" evidence="7">
    <location>
        <begin position="144"/>
        <end position="164"/>
    </location>
</feature>
<feature type="compositionally biased region" description="Polar residues" evidence="6">
    <location>
        <begin position="368"/>
        <end position="384"/>
    </location>
</feature>
<dbReference type="InterPro" id="IPR000068">
    <property type="entry name" value="GPCR_3_Ca_sens_rcpt-rel"/>
</dbReference>
<organism evidence="9 10">
    <name type="scientific">Stichopus japonicus</name>
    <name type="common">Sea cucumber</name>
    <dbReference type="NCBI Taxonomy" id="307972"/>
    <lineage>
        <taxon>Eukaryota</taxon>
        <taxon>Metazoa</taxon>
        <taxon>Echinodermata</taxon>
        <taxon>Eleutherozoa</taxon>
        <taxon>Echinozoa</taxon>
        <taxon>Holothuroidea</taxon>
        <taxon>Aspidochirotacea</taxon>
        <taxon>Aspidochirotida</taxon>
        <taxon>Stichopodidae</taxon>
        <taxon>Apostichopus</taxon>
    </lineage>
</organism>
<reference evidence="9 10" key="1">
    <citation type="journal article" date="2017" name="PLoS Biol.">
        <title>The sea cucumber genome provides insights into morphological evolution and visceral regeneration.</title>
        <authorList>
            <person name="Zhang X."/>
            <person name="Sun L."/>
            <person name="Yuan J."/>
            <person name="Sun Y."/>
            <person name="Gao Y."/>
            <person name="Zhang L."/>
            <person name="Li S."/>
            <person name="Dai H."/>
            <person name="Hamel J.F."/>
            <person name="Liu C."/>
            <person name="Yu Y."/>
            <person name="Liu S."/>
            <person name="Lin W."/>
            <person name="Guo K."/>
            <person name="Jin S."/>
            <person name="Xu P."/>
            <person name="Storey K.B."/>
            <person name="Huan P."/>
            <person name="Zhang T."/>
            <person name="Zhou Y."/>
            <person name="Zhang J."/>
            <person name="Lin C."/>
            <person name="Li X."/>
            <person name="Xing L."/>
            <person name="Huo D."/>
            <person name="Sun M."/>
            <person name="Wang L."/>
            <person name="Mercier A."/>
            <person name="Li F."/>
            <person name="Yang H."/>
            <person name="Xiang J."/>
        </authorList>
    </citation>
    <scope>NUCLEOTIDE SEQUENCE [LARGE SCALE GENOMIC DNA]</scope>
    <source>
        <strain evidence="9">Shaxun</strain>
        <tissue evidence="9">Muscle</tissue>
    </source>
</reference>
<evidence type="ECO:0000313" key="10">
    <source>
        <dbReference type="Proteomes" id="UP000230750"/>
    </source>
</evidence>
<evidence type="ECO:0000256" key="6">
    <source>
        <dbReference type="SAM" id="MobiDB-lite"/>
    </source>
</evidence>
<dbReference type="InterPro" id="IPR000337">
    <property type="entry name" value="GPCR_3"/>
</dbReference>
<feature type="transmembrane region" description="Helical" evidence="7">
    <location>
        <begin position="176"/>
        <end position="201"/>
    </location>
</feature>
<dbReference type="GO" id="GO:0005886">
    <property type="term" value="C:plasma membrane"/>
    <property type="evidence" value="ECO:0007669"/>
    <property type="project" value="TreeGrafter"/>
</dbReference>
<keyword evidence="9" id="KW-0675">Receptor</keyword>
<dbReference type="GO" id="GO:0004930">
    <property type="term" value="F:G protein-coupled receptor activity"/>
    <property type="evidence" value="ECO:0007669"/>
    <property type="project" value="InterPro"/>
</dbReference>
<evidence type="ECO:0000313" key="9">
    <source>
        <dbReference type="EMBL" id="PIK54680.1"/>
    </source>
</evidence>
<comment type="caution">
    <text evidence="9">The sequence shown here is derived from an EMBL/GenBank/DDBJ whole genome shotgun (WGS) entry which is preliminary data.</text>
</comment>
<dbReference type="InterPro" id="IPR017978">
    <property type="entry name" value="GPCR_3_C"/>
</dbReference>
<evidence type="ECO:0000256" key="1">
    <source>
        <dbReference type="ARBA" id="ARBA00004141"/>
    </source>
</evidence>
<keyword evidence="2 7" id="KW-0812">Transmembrane</keyword>
<protein>
    <submittedName>
        <fullName evidence="9">Putative vomeronasal type-2 receptor</fullName>
    </submittedName>
</protein>
<dbReference type="Pfam" id="PF00003">
    <property type="entry name" value="7tm_3"/>
    <property type="match status" value="1"/>
</dbReference>
<dbReference type="PANTHER" id="PTHR24061">
    <property type="entry name" value="CALCIUM-SENSING RECEPTOR-RELATED"/>
    <property type="match status" value="1"/>
</dbReference>
<feature type="transmembrane region" description="Helical" evidence="7">
    <location>
        <begin position="61"/>
        <end position="84"/>
    </location>
</feature>
<feature type="transmembrane region" description="Helical" evidence="7">
    <location>
        <begin position="112"/>
        <end position="132"/>
    </location>
</feature>
<keyword evidence="5" id="KW-0325">Glycoprotein</keyword>
<sequence>MAILIITMVHLGYPTRFKCGLYFILKSPLITGMVMCFVVKTQQVIKLFKSKLPAKQSRRRYRQILAVVTISSVQLIAVFTYVILRPPSISFLEGNSPSVIYVECDYGKLSVIPLYLINNALIVVCFILTFKARSLPQHFGESRYITYGVGCAYSCWVAFLPPIYMLHGRTKTLYEILLIYAYVFSLQSFYFIPKCYVILFTPEKNTVQAMRKLTLRHMRRRSSRVKLDAISFKDVHLSAEMGGIDHYADVTFNELDVHYRKEISIRNGHVISPYDEDGLKDKPTNMHIHNLKRTKRVKSVTFLEENISEDGDANISGEGDATHAESNTFMSIVKTEPPEIVMITPEGLRLKSPLGTMDESISIRADGNSSKYNVNTRSGSSTGMPSKGKIIHQTNRRTMSNLCYVTDGITRQLYHQKLNVMIDLGPFQPITGQNPKIEDVREIPIIIGHISQ</sequence>
<name>A0A2G8L3G1_STIJA</name>
<comment type="subcellular location">
    <subcellularLocation>
        <location evidence="1">Membrane</location>
        <topology evidence="1">Multi-pass membrane protein</topology>
    </subcellularLocation>
</comment>
<evidence type="ECO:0000256" key="2">
    <source>
        <dbReference type="ARBA" id="ARBA00022692"/>
    </source>
</evidence>
<feature type="region of interest" description="Disordered" evidence="6">
    <location>
        <begin position="368"/>
        <end position="388"/>
    </location>
</feature>
<feature type="domain" description="G-protein coupled receptors family 3 profile" evidence="8">
    <location>
        <begin position="1"/>
        <end position="214"/>
    </location>
</feature>
<dbReference type="OrthoDB" id="5984008at2759"/>
<dbReference type="PRINTS" id="PR00248">
    <property type="entry name" value="GPCRMGR"/>
</dbReference>
<feature type="transmembrane region" description="Helical" evidence="7">
    <location>
        <begin position="20"/>
        <end position="40"/>
    </location>
</feature>
<accession>A0A2G8L3G1</accession>
<evidence type="ECO:0000256" key="7">
    <source>
        <dbReference type="SAM" id="Phobius"/>
    </source>
</evidence>
<evidence type="ECO:0000256" key="3">
    <source>
        <dbReference type="ARBA" id="ARBA00022989"/>
    </source>
</evidence>
<proteinExistence type="predicted"/>
<dbReference type="EMBL" id="MRZV01000238">
    <property type="protein sequence ID" value="PIK54680.1"/>
    <property type="molecule type" value="Genomic_DNA"/>
</dbReference>
<evidence type="ECO:0000256" key="4">
    <source>
        <dbReference type="ARBA" id="ARBA00023136"/>
    </source>
</evidence>
<keyword evidence="3 7" id="KW-1133">Transmembrane helix</keyword>
<evidence type="ECO:0000259" key="8">
    <source>
        <dbReference type="PROSITE" id="PS50259"/>
    </source>
</evidence>
<dbReference type="AlphaFoldDB" id="A0A2G8L3G1"/>